<comment type="caution">
    <text evidence="2">The sequence shown here is derived from an EMBL/GenBank/DDBJ whole genome shotgun (WGS) entry which is preliminary data.</text>
</comment>
<feature type="transmembrane region" description="Helical" evidence="1">
    <location>
        <begin position="105"/>
        <end position="126"/>
    </location>
</feature>
<feature type="transmembrane region" description="Helical" evidence="1">
    <location>
        <begin position="146"/>
        <end position="167"/>
    </location>
</feature>
<accession>A0ABY1Z1S2</accession>
<gene>
    <name evidence="2" type="ORF">DNK34_24525</name>
</gene>
<reference evidence="2 3" key="1">
    <citation type="submission" date="2018-06" db="EMBL/GenBank/DDBJ databases">
        <title>Three novel Pseudomonas species isolated from symptomatic oak.</title>
        <authorList>
            <person name="Bueno-Gonzalez V."/>
            <person name="Brady C."/>
        </authorList>
    </citation>
    <scope>NUCLEOTIDE SEQUENCE [LARGE SCALE GENOMIC DNA]</scope>
    <source>
        <strain evidence="2 3">P26B</strain>
    </source>
</reference>
<evidence type="ECO:0000313" key="3">
    <source>
        <dbReference type="Proteomes" id="UP000291334"/>
    </source>
</evidence>
<keyword evidence="1" id="KW-0472">Membrane</keyword>
<feature type="transmembrane region" description="Helical" evidence="1">
    <location>
        <begin position="64"/>
        <end position="85"/>
    </location>
</feature>
<feature type="transmembrane region" description="Helical" evidence="1">
    <location>
        <begin position="188"/>
        <end position="207"/>
    </location>
</feature>
<keyword evidence="1" id="KW-0812">Transmembrane</keyword>
<feature type="transmembrane region" description="Helical" evidence="1">
    <location>
        <begin position="255"/>
        <end position="282"/>
    </location>
</feature>
<proteinExistence type="predicted"/>
<evidence type="ECO:0000313" key="2">
    <source>
        <dbReference type="EMBL" id="TBU99487.1"/>
    </source>
</evidence>
<sequence>MHANPYAITLPDDSPAPAPSPASNLPLWLMLTALLCCLLGLLINFGVTLYTLEPDRLQAYLDNLHFIVPFWLYALLLDAVSALLLSRHYLQHHGLARFPRPAQVIGLYAGFYLVASLLVGLLHNQVLGQLLSWIYTSDHILSPALLMQPLHLLYFLLTSLLPLWLSLHLTRRTARVDTRASAIARGELALAFALTFSVAYLKLLSLLPEKVIRPYDMEWLHAVGSGAGLLYGLVALLAAWHALPPLLNRLALGRLLASALLCLALWLVVAVGLGVLLVVILFSGADGASFWALLFGLLMLALIWPLTRLSLRWIYRPLAT</sequence>
<protein>
    <submittedName>
        <fullName evidence="2">Uncharacterized protein</fullName>
    </submittedName>
</protein>
<dbReference type="RefSeq" id="WP_131177891.1">
    <property type="nucleotide sequence ID" value="NZ_QJUM01000048.1"/>
</dbReference>
<dbReference type="Proteomes" id="UP000291334">
    <property type="component" value="Unassembled WGS sequence"/>
</dbReference>
<feature type="transmembrane region" description="Helical" evidence="1">
    <location>
        <begin position="288"/>
        <end position="306"/>
    </location>
</feature>
<keyword evidence="1" id="KW-1133">Transmembrane helix</keyword>
<organism evidence="2 3">
    <name type="scientific">Phytopseudomonas dryadis</name>
    <dbReference type="NCBI Taxonomy" id="2487520"/>
    <lineage>
        <taxon>Bacteria</taxon>
        <taxon>Pseudomonadati</taxon>
        <taxon>Pseudomonadota</taxon>
        <taxon>Gammaproteobacteria</taxon>
        <taxon>Pseudomonadales</taxon>
        <taxon>Pseudomonadaceae</taxon>
        <taxon>Phytopseudomonas</taxon>
    </lineage>
</organism>
<name>A0ABY1Z1S2_9GAMM</name>
<evidence type="ECO:0000256" key="1">
    <source>
        <dbReference type="SAM" id="Phobius"/>
    </source>
</evidence>
<feature type="transmembrane region" description="Helical" evidence="1">
    <location>
        <begin position="27"/>
        <end position="52"/>
    </location>
</feature>
<feature type="transmembrane region" description="Helical" evidence="1">
    <location>
        <begin position="219"/>
        <end position="243"/>
    </location>
</feature>
<dbReference type="EMBL" id="QJUM01000048">
    <property type="protein sequence ID" value="TBU99487.1"/>
    <property type="molecule type" value="Genomic_DNA"/>
</dbReference>
<keyword evidence="3" id="KW-1185">Reference proteome</keyword>